<accession>A0ABU9I0E5</accession>
<organism evidence="5 6">
    <name type="scientific">Flavobacterium arundinis</name>
    <dbReference type="NCBI Taxonomy" id="3139143"/>
    <lineage>
        <taxon>Bacteria</taxon>
        <taxon>Pseudomonadati</taxon>
        <taxon>Bacteroidota</taxon>
        <taxon>Flavobacteriia</taxon>
        <taxon>Flavobacteriales</taxon>
        <taxon>Flavobacteriaceae</taxon>
        <taxon>Flavobacterium</taxon>
    </lineage>
</organism>
<gene>
    <name evidence="5" type="ORF">AAEO56_16625</name>
</gene>
<dbReference type="EC" id="2.7.13.3" evidence="2"/>
<evidence type="ECO:0000256" key="3">
    <source>
        <dbReference type="ARBA" id="ARBA00022553"/>
    </source>
</evidence>
<dbReference type="PRINTS" id="PR00344">
    <property type="entry name" value="BCTRLSENSOR"/>
</dbReference>
<dbReference type="Gene3D" id="1.10.287.130">
    <property type="match status" value="1"/>
</dbReference>
<dbReference type="InterPro" id="IPR003594">
    <property type="entry name" value="HATPase_dom"/>
</dbReference>
<comment type="catalytic activity">
    <reaction evidence="1">
        <text>ATP + protein L-histidine = ADP + protein N-phospho-L-histidine.</text>
        <dbReference type="EC" id="2.7.13.3"/>
    </reaction>
</comment>
<feature type="domain" description="Histidine kinase" evidence="4">
    <location>
        <begin position="182"/>
        <end position="397"/>
    </location>
</feature>
<dbReference type="SUPFAM" id="SSF55781">
    <property type="entry name" value="GAF domain-like"/>
    <property type="match status" value="1"/>
</dbReference>
<reference evidence="5 6" key="1">
    <citation type="submission" date="2024-04" db="EMBL/GenBank/DDBJ databases">
        <title>Flavobacterium sp. DGU11 16S ribosomal RNA gene Genome sequencing and assembly.</title>
        <authorList>
            <person name="Park S."/>
        </authorList>
    </citation>
    <scope>NUCLEOTIDE SEQUENCE [LARGE SCALE GENOMIC DNA]</scope>
    <source>
        <strain evidence="5 6">DGU11</strain>
    </source>
</reference>
<keyword evidence="5" id="KW-0808">Transferase</keyword>
<dbReference type="Pfam" id="PF02518">
    <property type="entry name" value="HATPase_c"/>
    <property type="match status" value="1"/>
</dbReference>
<keyword evidence="3" id="KW-0597">Phosphoprotein</keyword>
<dbReference type="Pfam" id="PF01590">
    <property type="entry name" value="GAF"/>
    <property type="match status" value="1"/>
</dbReference>
<dbReference type="SMART" id="SM00388">
    <property type="entry name" value="HisKA"/>
    <property type="match status" value="1"/>
</dbReference>
<evidence type="ECO:0000313" key="6">
    <source>
        <dbReference type="Proteomes" id="UP001464555"/>
    </source>
</evidence>
<dbReference type="SMART" id="SM00065">
    <property type="entry name" value="GAF"/>
    <property type="match status" value="1"/>
</dbReference>
<dbReference type="PANTHER" id="PTHR43547:SF2">
    <property type="entry name" value="HYBRID SIGNAL TRANSDUCTION HISTIDINE KINASE C"/>
    <property type="match status" value="1"/>
</dbReference>
<comment type="caution">
    <text evidence="5">The sequence shown here is derived from an EMBL/GenBank/DDBJ whole genome shotgun (WGS) entry which is preliminary data.</text>
</comment>
<dbReference type="CDD" id="cd00075">
    <property type="entry name" value="HATPase"/>
    <property type="match status" value="1"/>
</dbReference>
<dbReference type="InterPro" id="IPR003661">
    <property type="entry name" value="HisK_dim/P_dom"/>
</dbReference>
<evidence type="ECO:0000259" key="4">
    <source>
        <dbReference type="PROSITE" id="PS50109"/>
    </source>
</evidence>
<dbReference type="CDD" id="cd00082">
    <property type="entry name" value="HisKA"/>
    <property type="match status" value="1"/>
</dbReference>
<evidence type="ECO:0000313" key="5">
    <source>
        <dbReference type="EMBL" id="MEL1245901.1"/>
    </source>
</evidence>
<keyword evidence="5" id="KW-0418">Kinase</keyword>
<dbReference type="GO" id="GO:0016301">
    <property type="term" value="F:kinase activity"/>
    <property type="evidence" value="ECO:0007669"/>
    <property type="project" value="UniProtKB-KW"/>
</dbReference>
<dbReference type="Gene3D" id="3.30.450.40">
    <property type="match status" value="1"/>
</dbReference>
<dbReference type="InterPro" id="IPR003018">
    <property type="entry name" value="GAF"/>
</dbReference>
<dbReference type="InterPro" id="IPR036097">
    <property type="entry name" value="HisK_dim/P_sf"/>
</dbReference>
<evidence type="ECO:0000256" key="2">
    <source>
        <dbReference type="ARBA" id="ARBA00012438"/>
    </source>
</evidence>
<name>A0ABU9I0E5_9FLAO</name>
<dbReference type="SMART" id="SM00387">
    <property type="entry name" value="HATPase_c"/>
    <property type="match status" value="1"/>
</dbReference>
<evidence type="ECO:0000256" key="1">
    <source>
        <dbReference type="ARBA" id="ARBA00000085"/>
    </source>
</evidence>
<sequence>MQYVTPTSLLTKNESHRLEKLRDYHILDTHSEDTFDKIALMVTQVFNCPSAFISFIDEDRIFIKSNLSQMTFNEAKRKDSLSSLAILQDDVLVFNDTMNVPEILDNPYVLGGNGVRFFAAVPLKTPEGYNVGTISVIDSRPREVTPLQIDMMKTLSKIVIDKLENRLRYRKTIESQIDLMNIALHEIKNPLASIKLANEIITKDGTKIPNMTEMIKSSVGRIQAKLSDLLKQSEMEETQIVLSIEEIDLKELFTRLQNSFDLLAARKNQSIIFELPDNPPPFFADRAKISDILHNLLSNAIKYSYHGATIMVMAAEVNGNIQIRVKDNGQGLDENDVDRLFTKFAKLSSKPTGKETSNGLGLSITKSFVELHNGTIEAISPGKDQGTSFIVTLPLRYEKEPSLSEFSS</sequence>
<keyword evidence="6" id="KW-1185">Reference proteome</keyword>
<dbReference type="SUPFAM" id="SSF55874">
    <property type="entry name" value="ATPase domain of HSP90 chaperone/DNA topoisomerase II/histidine kinase"/>
    <property type="match status" value="1"/>
</dbReference>
<dbReference type="EMBL" id="JBBYHR010000010">
    <property type="protein sequence ID" value="MEL1245901.1"/>
    <property type="molecule type" value="Genomic_DNA"/>
</dbReference>
<dbReference type="Proteomes" id="UP001464555">
    <property type="component" value="Unassembled WGS sequence"/>
</dbReference>
<dbReference type="Gene3D" id="3.30.565.10">
    <property type="entry name" value="Histidine kinase-like ATPase, C-terminal domain"/>
    <property type="match status" value="1"/>
</dbReference>
<dbReference type="RefSeq" id="WP_341698198.1">
    <property type="nucleotide sequence ID" value="NZ_JBBYHR010000010.1"/>
</dbReference>
<protein>
    <recommendedName>
        <fullName evidence="2">histidine kinase</fullName>
        <ecNumber evidence="2">2.7.13.3</ecNumber>
    </recommendedName>
</protein>
<dbReference type="Pfam" id="PF00512">
    <property type="entry name" value="HisKA"/>
    <property type="match status" value="1"/>
</dbReference>
<dbReference type="SUPFAM" id="SSF47384">
    <property type="entry name" value="Homodimeric domain of signal transducing histidine kinase"/>
    <property type="match status" value="1"/>
</dbReference>
<dbReference type="InterPro" id="IPR036890">
    <property type="entry name" value="HATPase_C_sf"/>
</dbReference>
<dbReference type="PANTHER" id="PTHR43547">
    <property type="entry name" value="TWO-COMPONENT HISTIDINE KINASE"/>
    <property type="match status" value="1"/>
</dbReference>
<proteinExistence type="predicted"/>
<dbReference type="InterPro" id="IPR029016">
    <property type="entry name" value="GAF-like_dom_sf"/>
</dbReference>
<dbReference type="InterPro" id="IPR004358">
    <property type="entry name" value="Sig_transdc_His_kin-like_C"/>
</dbReference>
<dbReference type="InterPro" id="IPR005467">
    <property type="entry name" value="His_kinase_dom"/>
</dbReference>
<dbReference type="PROSITE" id="PS50109">
    <property type="entry name" value="HIS_KIN"/>
    <property type="match status" value="1"/>
</dbReference>